<dbReference type="STRING" id="1193051.LEP1GSC017_2161"/>
<gene>
    <name evidence="1" type="ORF">CLV96_1784</name>
</gene>
<evidence type="ECO:0000313" key="2">
    <source>
        <dbReference type="Proteomes" id="UP000294684"/>
    </source>
</evidence>
<proteinExistence type="predicted"/>
<accession>A0A4R8MX29</accession>
<comment type="caution">
    <text evidence="1">The sequence shown here is derived from an EMBL/GenBank/DDBJ whole genome shotgun (WGS) entry which is preliminary data.</text>
</comment>
<protein>
    <submittedName>
        <fullName evidence="1">Uncharacterized protein</fullName>
    </submittedName>
</protein>
<dbReference type="Proteomes" id="UP000294684">
    <property type="component" value="Unassembled WGS sequence"/>
</dbReference>
<sequence>MHSFRQFSVVNFGIWFDTLCMDSKERAALIREANTAFNAGDIRKARELFLKTDYKDGLIRLGDHFMYDRKLPMLAFGYYKKAGRQDKVDEIFQRMIYGLSVWLGRDKWKLPAPANQVESTETKSSMPLNPDDFVVHPILKAKALEILSSNR</sequence>
<dbReference type="EMBL" id="SORO01000001">
    <property type="protein sequence ID" value="TDY72778.1"/>
    <property type="molecule type" value="Genomic_DNA"/>
</dbReference>
<organism evidence="1 2">
    <name type="scientific">Leptospira meyeri</name>
    <dbReference type="NCBI Taxonomy" id="29508"/>
    <lineage>
        <taxon>Bacteria</taxon>
        <taxon>Pseudomonadati</taxon>
        <taxon>Spirochaetota</taxon>
        <taxon>Spirochaetia</taxon>
        <taxon>Leptospirales</taxon>
        <taxon>Leptospiraceae</taxon>
        <taxon>Leptospira</taxon>
    </lineage>
</organism>
<keyword evidence="2" id="KW-1185">Reference proteome</keyword>
<dbReference type="AlphaFoldDB" id="A0A4R8MX29"/>
<evidence type="ECO:0000313" key="1">
    <source>
        <dbReference type="EMBL" id="TDY72778.1"/>
    </source>
</evidence>
<name>A0A4R8MX29_LEPME</name>
<reference evidence="1 2" key="1">
    <citation type="submission" date="2019-03" db="EMBL/GenBank/DDBJ databases">
        <title>Genomic Encyclopedia of Archaeal and Bacterial Type Strains, Phase II (KMG-II): from individual species to whole genera.</title>
        <authorList>
            <person name="Goeker M."/>
        </authorList>
    </citation>
    <scope>NUCLEOTIDE SEQUENCE [LARGE SCALE GENOMIC DNA]</scope>
    <source>
        <strain evidence="1 2">DSM 21537</strain>
    </source>
</reference>